<keyword evidence="9" id="KW-0540">Nuclease</keyword>
<accession>A0A382AY68</accession>
<gene>
    <name evidence="15" type="ORF">METZ01_LOCUS159095</name>
</gene>
<dbReference type="PROSITE" id="PS51975">
    <property type="entry name" value="RNASE_H_2"/>
    <property type="match status" value="1"/>
</dbReference>
<comment type="similarity">
    <text evidence="5">Belongs to the RNase HII family.</text>
</comment>
<evidence type="ECO:0000256" key="9">
    <source>
        <dbReference type="ARBA" id="ARBA00022722"/>
    </source>
</evidence>
<evidence type="ECO:0000256" key="4">
    <source>
        <dbReference type="ARBA" id="ARBA00004496"/>
    </source>
</evidence>
<evidence type="ECO:0000313" key="15">
    <source>
        <dbReference type="EMBL" id="SVB06241.1"/>
    </source>
</evidence>
<evidence type="ECO:0000256" key="5">
    <source>
        <dbReference type="ARBA" id="ARBA00007383"/>
    </source>
</evidence>
<feature type="domain" description="RNase H type-2" evidence="14">
    <location>
        <begin position="1"/>
        <end position="128"/>
    </location>
</feature>
<dbReference type="InterPro" id="IPR022898">
    <property type="entry name" value="RNase_HII"/>
</dbReference>
<keyword evidence="8" id="KW-0963">Cytoplasm</keyword>
<comment type="catalytic activity">
    <reaction evidence="1">
        <text>Endonucleolytic cleavage to 5'-phosphomonoester.</text>
        <dbReference type="EC" id="3.1.26.4"/>
    </reaction>
</comment>
<evidence type="ECO:0000256" key="6">
    <source>
        <dbReference type="ARBA" id="ARBA00012180"/>
    </source>
</evidence>
<dbReference type="Pfam" id="PF01351">
    <property type="entry name" value="RNase_HII"/>
    <property type="match status" value="1"/>
</dbReference>
<name>A0A382AY68_9ZZZZ</name>
<keyword evidence="10" id="KW-0479">Metal-binding</keyword>
<dbReference type="GO" id="GO:0004523">
    <property type="term" value="F:RNA-DNA hybrid ribonuclease activity"/>
    <property type="evidence" value="ECO:0007669"/>
    <property type="project" value="UniProtKB-EC"/>
</dbReference>
<dbReference type="GO" id="GO:0003723">
    <property type="term" value="F:RNA binding"/>
    <property type="evidence" value="ECO:0007669"/>
    <property type="project" value="InterPro"/>
</dbReference>
<evidence type="ECO:0000256" key="13">
    <source>
        <dbReference type="ARBA" id="ARBA00023211"/>
    </source>
</evidence>
<dbReference type="SUPFAM" id="SSF52980">
    <property type="entry name" value="Restriction endonuclease-like"/>
    <property type="match status" value="1"/>
</dbReference>
<keyword evidence="11" id="KW-0255">Endonuclease</keyword>
<dbReference type="Gene3D" id="3.40.1350.10">
    <property type="match status" value="1"/>
</dbReference>
<evidence type="ECO:0000256" key="1">
    <source>
        <dbReference type="ARBA" id="ARBA00000077"/>
    </source>
</evidence>
<comment type="cofactor">
    <cofactor evidence="2">
        <name>Mn(2+)</name>
        <dbReference type="ChEBI" id="CHEBI:29035"/>
    </cofactor>
</comment>
<dbReference type="SUPFAM" id="SSF53098">
    <property type="entry name" value="Ribonuclease H-like"/>
    <property type="match status" value="1"/>
</dbReference>
<evidence type="ECO:0000259" key="14">
    <source>
        <dbReference type="PROSITE" id="PS51975"/>
    </source>
</evidence>
<evidence type="ECO:0000256" key="8">
    <source>
        <dbReference type="ARBA" id="ARBA00022490"/>
    </source>
</evidence>
<protein>
    <recommendedName>
        <fullName evidence="7">Ribonuclease HII</fullName>
        <ecNumber evidence="6">3.1.26.4</ecNumber>
    </recommendedName>
</protein>
<dbReference type="PANTHER" id="PTHR10954:SF18">
    <property type="entry name" value="RIBONUCLEASE HII"/>
    <property type="match status" value="1"/>
</dbReference>
<dbReference type="EMBL" id="UINC01027277">
    <property type="protein sequence ID" value="SVB06241.1"/>
    <property type="molecule type" value="Genomic_DNA"/>
</dbReference>
<dbReference type="CDD" id="cd07182">
    <property type="entry name" value="RNase_HII_bacteria_HII_like"/>
    <property type="match status" value="1"/>
</dbReference>
<keyword evidence="13" id="KW-0464">Manganese</keyword>
<evidence type="ECO:0000256" key="3">
    <source>
        <dbReference type="ARBA" id="ARBA00001946"/>
    </source>
</evidence>
<comment type="subcellular location">
    <subcellularLocation>
        <location evidence="4">Cytoplasm</location>
    </subcellularLocation>
</comment>
<keyword evidence="12" id="KW-0378">Hydrolase</keyword>
<evidence type="ECO:0000256" key="11">
    <source>
        <dbReference type="ARBA" id="ARBA00022759"/>
    </source>
</evidence>
<dbReference type="EC" id="3.1.26.4" evidence="6"/>
<dbReference type="InterPro" id="IPR011856">
    <property type="entry name" value="tRNA_endonuc-like_dom_sf"/>
</dbReference>
<evidence type="ECO:0000256" key="2">
    <source>
        <dbReference type="ARBA" id="ARBA00001936"/>
    </source>
</evidence>
<dbReference type="InterPro" id="IPR001352">
    <property type="entry name" value="RNase_HII/HIII"/>
</dbReference>
<dbReference type="InterPro" id="IPR011335">
    <property type="entry name" value="Restrct_endonuc-II-like"/>
</dbReference>
<organism evidence="15">
    <name type="scientific">marine metagenome</name>
    <dbReference type="NCBI Taxonomy" id="408172"/>
    <lineage>
        <taxon>unclassified sequences</taxon>
        <taxon>metagenomes</taxon>
        <taxon>ecological metagenomes</taxon>
    </lineage>
</organism>
<proteinExistence type="inferred from homology"/>
<dbReference type="InterPro" id="IPR024567">
    <property type="entry name" value="RNase_HII/HIII_dom"/>
</dbReference>
<reference evidence="15" key="1">
    <citation type="submission" date="2018-05" db="EMBL/GenBank/DDBJ databases">
        <authorList>
            <person name="Lanie J.A."/>
            <person name="Ng W.-L."/>
            <person name="Kazmierczak K.M."/>
            <person name="Andrzejewski T.M."/>
            <person name="Davidsen T.M."/>
            <person name="Wayne K.J."/>
            <person name="Tettelin H."/>
            <person name="Glass J.I."/>
            <person name="Rusch D."/>
            <person name="Podicherti R."/>
            <person name="Tsui H.-C.T."/>
            <person name="Winkler M.E."/>
        </authorList>
    </citation>
    <scope>NUCLEOTIDE SEQUENCE</scope>
</reference>
<dbReference type="InterPro" id="IPR036397">
    <property type="entry name" value="RNaseH_sf"/>
</dbReference>
<evidence type="ECO:0000256" key="7">
    <source>
        <dbReference type="ARBA" id="ARBA00019179"/>
    </source>
</evidence>
<sequence>QSSVKRIDQMNIRNATFMAMQRALGHLTIKPNSALIDGESLPNQIIPNVGIVRGDDKVDAIKAASIVAKVTRDNLMVRYAKIFPEYGLDKHKGYGTSMHMEALRKYKATPIHRRSFRPVRDNFPTLTWLDRKNRIKWLGKKIAALYLMDMGIVIESLNEYLLPYGEIDIVGIENGDWIFSVVRSRVNSVRVTNSQLKQFEVEKIKISIEDYLSQYAGPHNYRVDHIEVSFGKKKPIVQHYKGVQFEL</sequence>
<dbReference type="GO" id="GO:0032299">
    <property type="term" value="C:ribonuclease H2 complex"/>
    <property type="evidence" value="ECO:0007669"/>
    <property type="project" value="TreeGrafter"/>
</dbReference>
<dbReference type="GO" id="GO:0046872">
    <property type="term" value="F:metal ion binding"/>
    <property type="evidence" value="ECO:0007669"/>
    <property type="project" value="UniProtKB-KW"/>
</dbReference>
<dbReference type="PANTHER" id="PTHR10954">
    <property type="entry name" value="RIBONUCLEASE H2 SUBUNIT A"/>
    <property type="match status" value="1"/>
</dbReference>
<comment type="cofactor">
    <cofactor evidence="3">
        <name>Mg(2+)</name>
        <dbReference type="ChEBI" id="CHEBI:18420"/>
    </cofactor>
</comment>
<feature type="non-terminal residue" evidence="15">
    <location>
        <position position="1"/>
    </location>
</feature>
<dbReference type="GO" id="GO:0043137">
    <property type="term" value="P:DNA replication, removal of RNA primer"/>
    <property type="evidence" value="ECO:0007669"/>
    <property type="project" value="TreeGrafter"/>
</dbReference>
<dbReference type="InterPro" id="IPR012337">
    <property type="entry name" value="RNaseH-like_sf"/>
</dbReference>
<evidence type="ECO:0000256" key="10">
    <source>
        <dbReference type="ARBA" id="ARBA00022723"/>
    </source>
</evidence>
<dbReference type="Gene3D" id="3.30.420.10">
    <property type="entry name" value="Ribonuclease H-like superfamily/Ribonuclease H"/>
    <property type="match status" value="1"/>
</dbReference>
<evidence type="ECO:0000256" key="12">
    <source>
        <dbReference type="ARBA" id="ARBA00022801"/>
    </source>
</evidence>
<dbReference type="AlphaFoldDB" id="A0A382AY68"/>
<dbReference type="GO" id="GO:0005737">
    <property type="term" value="C:cytoplasm"/>
    <property type="evidence" value="ECO:0007669"/>
    <property type="project" value="UniProtKB-SubCell"/>
</dbReference>
<dbReference type="GO" id="GO:0006298">
    <property type="term" value="P:mismatch repair"/>
    <property type="evidence" value="ECO:0007669"/>
    <property type="project" value="TreeGrafter"/>
</dbReference>